<dbReference type="InterPro" id="IPR002110">
    <property type="entry name" value="Ankyrin_rpt"/>
</dbReference>
<comment type="caution">
    <text evidence="4">The sequence shown here is derived from an EMBL/GenBank/DDBJ whole genome shotgun (WGS) entry which is preliminary data.</text>
</comment>
<keyword evidence="1" id="KW-0677">Repeat</keyword>
<dbReference type="OrthoDB" id="10257049at2759"/>
<sequence>MSILPFVCPAQKMTPLMQHAANLRDTNAKEAFDPWGDAVFPMYVVAQEAVLSMTNLQPHETLLLDRILQDFDQCEGNAMFVSHQWAGLHHPDPTFEQFKVLQAALSRMSRRPVVSANIGLELYTGQQPYNATGELSKRLFIWYDYFSIPQADKAARSKAIAGIPRYVRRCRLFAILCPHIYHSETNTLLNKSTWKSRGWCRLEQAVRALSVAAGEEDVCPIEIQSSTQQALVDSWDWARAPVGDGQFSLDSDRAKLAPVFEGMLRRKLNFLLARGEFHDYRMLLNSQRLHLRGLPIDRMVDLIPGFVSDQQDPAAHDLALFMHLNGFQEVTERTPEGWTPICFAALDGSPILIASLLEQGADMNASISKEDSLYHFMAGTGVPHMCDAIHATPLHWAAIGSNLEGLDTLLNAGCNVHEPNILGHSPFELACMSDSTSCMRELLPYVTKHTVSLGLHATFIHGGSSANMVQALIDANADVNHQQAVPTFSVLGAVFGVLSMKQRFFQNSMLGYYAYHQYDATPLMCSILAGCFEATAVLLEAGAKTDLKNLRGQTALDFAEDLLAPDHIVSALQARGSPGRRFCKCFMDQIGSRESAGGTIGLHNFHGAWMQLQSEMDADNICFNEAKEDEATFDKPDISNELDFKLLMRNKNISIMWEQGLGVFKEELFMIDGRVVHCRKRVKKNGKYSWMQPKYVSIVKHTLPKSKKILFVNRALK</sequence>
<keyword evidence="2 3" id="KW-0040">ANK repeat</keyword>
<dbReference type="SMART" id="SM00248">
    <property type="entry name" value="ANK"/>
    <property type="match status" value="4"/>
</dbReference>
<proteinExistence type="predicted"/>
<dbReference type="PROSITE" id="PS50297">
    <property type="entry name" value="ANK_REP_REGION"/>
    <property type="match status" value="1"/>
</dbReference>
<dbReference type="SUPFAM" id="SSF48403">
    <property type="entry name" value="Ankyrin repeat"/>
    <property type="match status" value="1"/>
</dbReference>
<feature type="repeat" description="ANK" evidence="3">
    <location>
        <begin position="336"/>
        <end position="368"/>
    </location>
</feature>
<reference evidence="4 5" key="1">
    <citation type="submission" date="2016-02" db="EMBL/GenBank/DDBJ databases">
        <title>Genome analysis of coral dinoflagellate symbionts highlights evolutionary adaptations to a symbiotic lifestyle.</title>
        <authorList>
            <person name="Aranda M."/>
            <person name="Li Y."/>
            <person name="Liew Y.J."/>
            <person name="Baumgarten S."/>
            <person name="Simakov O."/>
            <person name="Wilson M."/>
            <person name="Piel J."/>
            <person name="Ashoor H."/>
            <person name="Bougouffa S."/>
            <person name="Bajic V.B."/>
            <person name="Ryu T."/>
            <person name="Ravasi T."/>
            <person name="Bayer T."/>
            <person name="Micklem G."/>
            <person name="Kim H."/>
            <person name="Bhak J."/>
            <person name="Lajeunesse T.C."/>
            <person name="Voolstra C.R."/>
        </authorList>
    </citation>
    <scope>NUCLEOTIDE SEQUENCE [LARGE SCALE GENOMIC DNA]</scope>
    <source>
        <strain evidence="4 5">CCMP2467</strain>
    </source>
</reference>
<dbReference type="Pfam" id="PF00023">
    <property type="entry name" value="Ank"/>
    <property type="match status" value="1"/>
</dbReference>
<accession>A0A1Q9CAZ7</accession>
<feature type="repeat" description="ANK" evidence="3">
    <location>
        <begin position="389"/>
        <end position="421"/>
    </location>
</feature>
<evidence type="ECO:0000256" key="3">
    <source>
        <dbReference type="PROSITE-ProRule" id="PRU00023"/>
    </source>
</evidence>
<dbReference type="PANTHER" id="PTHR24198:SF165">
    <property type="entry name" value="ANKYRIN REPEAT-CONTAINING PROTEIN-RELATED"/>
    <property type="match status" value="1"/>
</dbReference>
<dbReference type="PROSITE" id="PS50088">
    <property type="entry name" value="ANK_REPEAT"/>
    <property type="match status" value="2"/>
</dbReference>
<evidence type="ECO:0000313" key="5">
    <source>
        <dbReference type="Proteomes" id="UP000186817"/>
    </source>
</evidence>
<evidence type="ECO:0000256" key="1">
    <source>
        <dbReference type="ARBA" id="ARBA00022737"/>
    </source>
</evidence>
<dbReference type="AlphaFoldDB" id="A0A1Q9CAZ7"/>
<protein>
    <submittedName>
        <fullName evidence="4">Ankyrin repeat and SOCS box protein 5</fullName>
    </submittedName>
</protein>
<keyword evidence="5" id="KW-1185">Reference proteome</keyword>
<dbReference type="EMBL" id="LSRX01001417">
    <property type="protein sequence ID" value="OLP80081.1"/>
    <property type="molecule type" value="Genomic_DNA"/>
</dbReference>
<name>A0A1Q9CAZ7_SYMMI</name>
<evidence type="ECO:0000313" key="4">
    <source>
        <dbReference type="EMBL" id="OLP80081.1"/>
    </source>
</evidence>
<dbReference type="Gene3D" id="1.25.40.20">
    <property type="entry name" value="Ankyrin repeat-containing domain"/>
    <property type="match status" value="2"/>
</dbReference>
<gene>
    <name evidence="4" type="primary">ASB5</name>
    <name evidence="4" type="ORF">AK812_SmicGene39550</name>
</gene>
<dbReference type="Proteomes" id="UP000186817">
    <property type="component" value="Unassembled WGS sequence"/>
</dbReference>
<dbReference type="InterPro" id="IPR036770">
    <property type="entry name" value="Ankyrin_rpt-contain_sf"/>
</dbReference>
<dbReference type="PANTHER" id="PTHR24198">
    <property type="entry name" value="ANKYRIN REPEAT AND PROTEIN KINASE DOMAIN-CONTAINING PROTEIN"/>
    <property type="match status" value="1"/>
</dbReference>
<evidence type="ECO:0000256" key="2">
    <source>
        <dbReference type="ARBA" id="ARBA00023043"/>
    </source>
</evidence>
<organism evidence="4 5">
    <name type="scientific">Symbiodinium microadriaticum</name>
    <name type="common">Dinoflagellate</name>
    <name type="synonym">Zooxanthella microadriatica</name>
    <dbReference type="NCBI Taxonomy" id="2951"/>
    <lineage>
        <taxon>Eukaryota</taxon>
        <taxon>Sar</taxon>
        <taxon>Alveolata</taxon>
        <taxon>Dinophyceae</taxon>
        <taxon>Suessiales</taxon>
        <taxon>Symbiodiniaceae</taxon>
        <taxon>Symbiodinium</taxon>
    </lineage>
</organism>